<organism evidence="1 2">
    <name type="scientific">Chryseobacterium taklimakanense</name>
    <dbReference type="NCBI Taxonomy" id="536441"/>
    <lineage>
        <taxon>Bacteria</taxon>
        <taxon>Pseudomonadati</taxon>
        <taxon>Bacteroidota</taxon>
        <taxon>Flavobacteriia</taxon>
        <taxon>Flavobacteriales</taxon>
        <taxon>Weeksellaceae</taxon>
        <taxon>Chryseobacterium group</taxon>
        <taxon>Chryseobacterium</taxon>
    </lineage>
</organism>
<dbReference type="AlphaFoldDB" id="A0A3G8WVL8"/>
<dbReference type="RefSeq" id="WP_124784625.1">
    <property type="nucleotide sequence ID" value="NZ_CP034171.1"/>
</dbReference>
<proteinExistence type="predicted"/>
<evidence type="ECO:0000313" key="1">
    <source>
        <dbReference type="EMBL" id="AZI20421.1"/>
    </source>
</evidence>
<dbReference type="EMBL" id="CP034171">
    <property type="protein sequence ID" value="AZI20421.1"/>
    <property type="molecule type" value="Genomic_DNA"/>
</dbReference>
<sequence length="114" mass="12949">MKYRLKLTAINLSSEKLWLKICGSLVDKTEIFSLTGKIYQLMDVSYDEIIYSSPSRNNGEPESILSEDCITFLEILKQQDTFSTASIRELLPSAIYRKRSPLFAFLIAAGLMSE</sequence>
<reference evidence="2" key="1">
    <citation type="submission" date="2018-11" db="EMBL/GenBank/DDBJ databases">
        <title>Proposal to divide the Flavobacteriaceae and reorganize its genera based on Amino Acid Identity values calculated from whole genome sequences.</title>
        <authorList>
            <person name="Nicholson A.C."/>
            <person name="Gulvik C.A."/>
            <person name="Whitney A.M."/>
            <person name="Humrighouse B.W."/>
            <person name="Bell M."/>
            <person name="Holmes B."/>
            <person name="Steigerwalt A.B."/>
            <person name="Villarma A."/>
            <person name="Sheth M."/>
            <person name="Batra D."/>
            <person name="Pryor J."/>
            <person name="Bernardet J.-F."/>
            <person name="Hugo C."/>
            <person name="Kampfer P."/>
            <person name="Newman J.D."/>
            <person name="McQuiston J.R."/>
        </authorList>
    </citation>
    <scope>NUCLEOTIDE SEQUENCE [LARGE SCALE GENOMIC DNA]</scope>
    <source>
        <strain evidence="2">H4753</strain>
    </source>
</reference>
<accession>A0A3G8WVL8</accession>
<evidence type="ECO:0000313" key="2">
    <source>
        <dbReference type="Proteomes" id="UP000282297"/>
    </source>
</evidence>
<gene>
    <name evidence="1" type="ORF">EIH08_06590</name>
</gene>
<dbReference type="Proteomes" id="UP000282297">
    <property type="component" value="Chromosome"/>
</dbReference>
<name>A0A3G8WVL8_9FLAO</name>
<protein>
    <submittedName>
        <fullName evidence="1">Uncharacterized protein</fullName>
    </submittedName>
</protein>